<feature type="transmembrane region" description="Helical" evidence="7">
    <location>
        <begin position="359"/>
        <end position="384"/>
    </location>
</feature>
<dbReference type="Gene3D" id="1.10.287.70">
    <property type="match status" value="1"/>
</dbReference>
<keyword evidence="3" id="KW-0106">Calcium</keyword>
<evidence type="ECO:0000256" key="5">
    <source>
        <dbReference type="ARBA" id="ARBA00023136"/>
    </source>
</evidence>
<dbReference type="Gene3D" id="1.20.120.350">
    <property type="entry name" value="Voltage-gated potassium channels. Chain C"/>
    <property type="match status" value="1"/>
</dbReference>
<feature type="region of interest" description="Disordered" evidence="6">
    <location>
        <begin position="702"/>
        <end position="726"/>
    </location>
</feature>
<dbReference type="InterPro" id="IPR005821">
    <property type="entry name" value="Ion_trans_dom"/>
</dbReference>
<evidence type="ECO:0000256" key="1">
    <source>
        <dbReference type="ARBA" id="ARBA00004141"/>
    </source>
</evidence>
<feature type="compositionally biased region" description="Basic and acidic residues" evidence="6">
    <location>
        <begin position="714"/>
        <end position="726"/>
    </location>
</feature>
<keyword evidence="5 7" id="KW-0472">Membrane</keyword>
<evidence type="ECO:0000313" key="11">
    <source>
        <dbReference type="Proteomes" id="UP001152797"/>
    </source>
</evidence>
<dbReference type="PANTHER" id="PTHR10037">
    <property type="entry name" value="VOLTAGE-GATED CATION CHANNEL CALCIUM AND SODIUM"/>
    <property type="match status" value="1"/>
</dbReference>
<dbReference type="OrthoDB" id="431647at2759"/>
<dbReference type="GO" id="GO:0001518">
    <property type="term" value="C:voltage-gated sodium channel complex"/>
    <property type="evidence" value="ECO:0007669"/>
    <property type="project" value="TreeGrafter"/>
</dbReference>
<dbReference type="InterPro" id="IPR027359">
    <property type="entry name" value="Volt_channel_dom_sf"/>
</dbReference>
<dbReference type="SUPFAM" id="SSF47473">
    <property type="entry name" value="EF-hand"/>
    <property type="match status" value="1"/>
</dbReference>
<evidence type="ECO:0000256" key="7">
    <source>
        <dbReference type="SAM" id="Phobius"/>
    </source>
</evidence>
<sequence>MVEAAQAQHLAEELAALRALTEFQHQEMVEKLDSRFFSLEKLVRDAPRRLSYMERSAESDRPCLGKEHESLEVPSYVSFASHDLKLKACTDSADAQISRRKFASQKTRSDAGGQKMPNRVATMVQNPAFDAFFGFVVITNAVFIGIDLEMSTSPGTPDLGMYLAFRVVQYLYTFLFTIELLLRIRAADGLTGFMWTDDWHWNCLDIFIVTSSLWEIIVDFTHMLGEQGLGSLAGVSSLKAFRIIRITRVVKTVRVIRLFRFVLKLRTLITSIASTLTSLFWAMILLTLVIYVFAILFAQTVNDYVRHPDMMSAVMTERDKLAAERYFKDLPTTMLSLFMSIAGGVSWEEVIAPLMSISSIWAWVFLFYFFFTYFAVLNVVTAVFCQSAIDSAQSDHTMMVQSILDDKEAHLEKIKALFSQMAYNEEGGITFAMFEEKINSAAVKEYFATLGLDVWDAWSFFKLLDADAGGSVEIEEFLMGCLRLRGQATAIDVGKILQDQEFLIKNQDRFFGVLDAELRDLKMELATLRYAASGSDPSGSSGRPDWSERTCIAIGKLFALALRNIPDPPPLDQPALVMGGALPKPTFGQVSPTMPPTYTMMPTIPDPPKWGEPPVSGPAPVKMSQEQMKRMLDPVLRFLMRPDQVCQQLFVAIGATTRVEGLLRNSFKTSFRIPSPGMKLPGKEDAMLQAMQEAANFRKAATKAPFGAPQRSLEGSDQRQAHAGDK</sequence>
<feature type="transmembrane region" description="Helical" evidence="7">
    <location>
        <begin position="160"/>
        <end position="182"/>
    </location>
</feature>
<dbReference type="Proteomes" id="UP001152797">
    <property type="component" value="Unassembled WGS sequence"/>
</dbReference>
<evidence type="ECO:0000313" key="9">
    <source>
        <dbReference type="EMBL" id="CAI4004353.1"/>
    </source>
</evidence>
<dbReference type="GO" id="GO:0005248">
    <property type="term" value="F:voltage-gated sodium channel activity"/>
    <property type="evidence" value="ECO:0007669"/>
    <property type="project" value="TreeGrafter"/>
</dbReference>
<dbReference type="InterPro" id="IPR018247">
    <property type="entry name" value="EF_Hand_1_Ca_BS"/>
</dbReference>
<name>A0A9P1D5N1_9DINO</name>
<evidence type="ECO:0000256" key="6">
    <source>
        <dbReference type="SAM" id="MobiDB-lite"/>
    </source>
</evidence>
<feature type="transmembrane region" description="Helical" evidence="7">
    <location>
        <begin position="326"/>
        <end position="347"/>
    </location>
</feature>
<comment type="subcellular location">
    <subcellularLocation>
        <location evidence="1">Membrane</location>
        <topology evidence="1">Multi-pass membrane protein</topology>
    </subcellularLocation>
</comment>
<feature type="transmembrane region" description="Helical" evidence="7">
    <location>
        <begin position="279"/>
        <end position="305"/>
    </location>
</feature>
<organism evidence="9">
    <name type="scientific">Cladocopium goreaui</name>
    <dbReference type="NCBI Taxonomy" id="2562237"/>
    <lineage>
        <taxon>Eukaryota</taxon>
        <taxon>Sar</taxon>
        <taxon>Alveolata</taxon>
        <taxon>Dinophyceae</taxon>
        <taxon>Suessiales</taxon>
        <taxon>Symbiodiniaceae</taxon>
        <taxon>Cladocopium</taxon>
    </lineage>
</organism>
<reference evidence="10 11" key="2">
    <citation type="submission" date="2024-05" db="EMBL/GenBank/DDBJ databases">
        <authorList>
            <person name="Chen Y."/>
            <person name="Shah S."/>
            <person name="Dougan E. K."/>
            <person name="Thang M."/>
            <person name="Chan C."/>
        </authorList>
    </citation>
    <scope>NUCLEOTIDE SEQUENCE [LARGE SCALE GENOMIC DNA]</scope>
</reference>
<dbReference type="AlphaFoldDB" id="A0A9P1D5N1"/>
<dbReference type="EMBL" id="CAMXCT020003419">
    <property type="protein sequence ID" value="CAL1157728.1"/>
    <property type="molecule type" value="Genomic_DNA"/>
</dbReference>
<keyword evidence="11" id="KW-1185">Reference proteome</keyword>
<dbReference type="Pfam" id="PF00520">
    <property type="entry name" value="Ion_trans"/>
    <property type="match status" value="1"/>
</dbReference>
<evidence type="ECO:0000256" key="3">
    <source>
        <dbReference type="ARBA" id="ARBA00022837"/>
    </source>
</evidence>
<dbReference type="EMBL" id="CAMXCT030003419">
    <property type="protein sequence ID" value="CAL4791665.1"/>
    <property type="molecule type" value="Genomic_DNA"/>
</dbReference>
<comment type="caution">
    <text evidence="9">The sequence shown here is derived from an EMBL/GenBank/DDBJ whole genome shotgun (WGS) entry which is preliminary data.</text>
</comment>
<gene>
    <name evidence="9" type="ORF">C1SCF055_LOCUS30142</name>
</gene>
<evidence type="ECO:0000256" key="4">
    <source>
        <dbReference type="ARBA" id="ARBA00022989"/>
    </source>
</evidence>
<proteinExistence type="predicted"/>
<dbReference type="PANTHER" id="PTHR10037:SF62">
    <property type="entry name" value="SODIUM CHANNEL PROTEIN 60E"/>
    <property type="match status" value="1"/>
</dbReference>
<dbReference type="InterPro" id="IPR011992">
    <property type="entry name" value="EF-hand-dom_pair"/>
</dbReference>
<protein>
    <submittedName>
        <fullName evidence="10">Voltage-dependent R-type calcium channel subunit alpha-1E</fullName>
    </submittedName>
</protein>
<feature type="transmembrane region" description="Helical" evidence="7">
    <location>
        <begin position="128"/>
        <end position="148"/>
    </location>
</feature>
<dbReference type="EMBL" id="CAMXCT010003419">
    <property type="protein sequence ID" value="CAI4004353.1"/>
    <property type="molecule type" value="Genomic_DNA"/>
</dbReference>
<keyword evidence="4 7" id="KW-1133">Transmembrane helix</keyword>
<feature type="domain" description="Ion transport" evidence="8">
    <location>
        <begin position="127"/>
        <end position="384"/>
    </location>
</feature>
<evidence type="ECO:0000256" key="2">
    <source>
        <dbReference type="ARBA" id="ARBA00022692"/>
    </source>
</evidence>
<dbReference type="InterPro" id="IPR043203">
    <property type="entry name" value="VGCC_Ca_Na"/>
</dbReference>
<evidence type="ECO:0000313" key="10">
    <source>
        <dbReference type="EMBL" id="CAL4791665.1"/>
    </source>
</evidence>
<reference evidence="9" key="1">
    <citation type="submission" date="2022-10" db="EMBL/GenBank/DDBJ databases">
        <authorList>
            <person name="Chen Y."/>
            <person name="Dougan E. K."/>
            <person name="Chan C."/>
            <person name="Rhodes N."/>
            <person name="Thang M."/>
        </authorList>
    </citation>
    <scope>NUCLEOTIDE SEQUENCE</scope>
</reference>
<dbReference type="Gene3D" id="1.10.238.10">
    <property type="entry name" value="EF-hand"/>
    <property type="match status" value="1"/>
</dbReference>
<keyword evidence="2 7" id="KW-0812">Transmembrane</keyword>
<accession>A0A9P1D5N1</accession>
<dbReference type="PROSITE" id="PS00018">
    <property type="entry name" value="EF_HAND_1"/>
    <property type="match status" value="1"/>
</dbReference>
<dbReference type="SUPFAM" id="SSF81324">
    <property type="entry name" value="Voltage-gated potassium channels"/>
    <property type="match status" value="1"/>
</dbReference>
<evidence type="ECO:0000259" key="8">
    <source>
        <dbReference type="Pfam" id="PF00520"/>
    </source>
</evidence>